<evidence type="ECO:0000313" key="8">
    <source>
        <dbReference type="EMBL" id="HGU32106.1"/>
    </source>
</evidence>
<comment type="similarity">
    <text evidence="2 6">Belongs to the FAD-dependent glycerol-3-phosphate dehydrogenase family.</text>
</comment>
<dbReference type="PRINTS" id="PR01001">
    <property type="entry name" value="FADG3PDH"/>
</dbReference>
<dbReference type="PANTHER" id="PTHR11985:SF35">
    <property type="entry name" value="ANAEROBIC GLYCEROL-3-PHOSPHATE DEHYDROGENASE SUBUNIT A"/>
    <property type="match status" value="1"/>
</dbReference>
<evidence type="ECO:0000256" key="1">
    <source>
        <dbReference type="ARBA" id="ARBA00001974"/>
    </source>
</evidence>
<dbReference type="Gene3D" id="3.50.50.60">
    <property type="entry name" value="FAD/NAD(P)-binding domain"/>
    <property type="match status" value="3"/>
</dbReference>
<evidence type="ECO:0000256" key="3">
    <source>
        <dbReference type="ARBA" id="ARBA00022630"/>
    </source>
</evidence>
<comment type="cofactor">
    <cofactor evidence="1 6">
        <name>FAD</name>
        <dbReference type="ChEBI" id="CHEBI:57692"/>
    </cofactor>
</comment>
<dbReference type="InterPro" id="IPR006076">
    <property type="entry name" value="FAD-dep_OxRdtase"/>
</dbReference>
<dbReference type="InterPro" id="IPR036188">
    <property type="entry name" value="FAD/NAD-bd_sf"/>
</dbReference>
<protein>
    <recommendedName>
        <fullName evidence="6">Glycerol-3-phosphate dehydrogenase</fullName>
        <ecNumber evidence="6">1.1.5.3</ecNumber>
    </recommendedName>
</protein>
<reference evidence="8" key="1">
    <citation type="journal article" date="2020" name="mSystems">
        <title>Genome- and Community-Level Interaction Insights into Carbon Utilization and Element Cycling Functions of Hydrothermarchaeota in Hydrothermal Sediment.</title>
        <authorList>
            <person name="Zhou Z."/>
            <person name="Liu Y."/>
            <person name="Xu W."/>
            <person name="Pan J."/>
            <person name="Luo Z.H."/>
            <person name="Li M."/>
        </authorList>
    </citation>
    <scope>NUCLEOTIDE SEQUENCE [LARGE SCALE GENOMIC DNA]</scope>
    <source>
        <strain evidence="8">SpSt-477</strain>
    </source>
</reference>
<keyword evidence="4" id="KW-0274">FAD</keyword>
<dbReference type="PROSITE" id="PS00977">
    <property type="entry name" value="FAD_G3PDH_1"/>
    <property type="match status" value="1"/>
</dbReference>
<keyword evidence="3 6" id="KW-0285">Flavoprotein</keyword>
<dbReference type="GO" id="GO:0004368">
    <property type="term" value="F:glycerol-3-phosphate dehydrogenase (quinone) activity"/>
    <property type="evidence" value="ECO:0007669"/>
    <property type="project" value="UniProtKB-EC"/>
</dbReference>
<sequence length="520" mass="56519">MSAVEETPVLIIGGGVTGVGLARDLALRGVPCTIVERRDVNSGASGGNHGLLHSGCRYVLQDVETAAECMRENRLLKQMAAQCIEPTGGLFVAMNGEDLAHAIRFEEACGESGIDVQKLTPEEVLEMEPALGAGVLAAYLTPDAVVDPFRLAFENLFDAMAHGANLMCFSPVEAMDVVNGAIRDVTLRNTATGNIRHVRPRIVVNAAGAWAGKVAQLAGLSLPMVYSKGTLVISHERIAERVLHRLRPPADGDILVPGGTVSIAGTSSLRVGAPDRLLPTTEEVDMLVREMAVMVPNFLKMRLIRAYCGVRPLVGAENAADGRSIRRNFVLIDHAREGIHNLVTITGGKLTTYRLMAERTADLVCEKLHHPVPCTTDTVPLPEHAACQWSEPGRAPRYWMKAQQAGDLLLCECEMVPKSAIDCILETLNSQHVPAGLKAIGVRSRIGKGPCQGAYCSVRIVSHMYDRRWLHGRQGSDDLAAFLRERWKGMQAVLWGEQMRHAELQEAIHCGLFEMEHPLP</sequence>
<comment type="catalytic activity">
    <reaction evidence="6">
        <text>a quinone + sn-glycerol 3-phosphate = dihydroxyacetone phosphate + a quinol</text>
        <dbReference type="Rhea" id="RHEA:18977"/>
        <dbReference type="ChEBI" id="CHEBI:24646"/>
        <dbReference type="ChEBI" id="CHEBI:57597"/>
        <dbReference type="ChEBI" id="CHEBI:57642"/>
        <dbReference type="ChEBI" id="CHEBI:132124"/>
        <dbReference type="EC" id="1.1.5.3"/>
    </reaction>
</comment>
<dbReference type="PANTHER" id="PTHR11985">
    <property type="entry name" value="GLYCEROL-3-PHOSPHATE DEHYDROGENASE"/>
    <property type="match status" value="1"/>
</dbReference>
<keyword evidence="5 6" id="KW-0560">Oxidoreductase</keyword>
<feature type="domain" description="FAD dependent oxidoreductase" evidence="7">
    <location>
        <begin position="9"/>
        <end position="353"/>
    </location>
</feature>
<dbReference type="Pfam" id="PF01266">
    <property type="entry name" value="DAO"/>
    <property type="match status" value="1"/>
</dbReference>
<dbReference type="EC" id="1.1.5.3" evidence="6"/>
<dbReference type="PROSITE" id="PS00978">
    <property type="entry name" value="FAD_G3PDH_2"/>
    <property type="match status" value="1"/>
</dbReference>
<dbReference type="SUPFAM" id="SSF51905">
    <property type="entry name" value="FAD/NAD(P)-binding domain"/>
    <property type="match status" value="1"/>
</dbReference>
<evidence type="ECO:0000256" key="2">
    <source>
        <dbReference type="ARBA" id="ARBA00007330"/>
    </source>
</evidence>
<gene>
    <name evidence="8" type="ORF">ENS29_04535</name>
</gene>
<dbReference type="NCBIfam" id="NF008313">
    <property type="entry name" value="PRK11101.1"/>
    <property type="match status" value="1"/>
</dbReference>
<dbReference type="AlphaFoldDB" id="A0A7C4MPQ0"/>
<dbReference type="EMBL" id="DSUH01000101">
    <property type="protein sequence ID" value="HGU32106.1"/>
    <property type="molecule type" value="Genomic_DNA"/>
</dbReference>
<evidence type="ECO:0000256" key="5">
    <source>
        <dbReference type="ARBA" id="ARBA00023002"/>
    </source>
</evidence>
<proteinExistence type="inferred from homology"/>
<dbReference type="InterPro" id="IPR041854">
    <property type="entry name" value="BFD-like_2Fe2S-bd_dom_sf"/>
</dbReference>
<dbReference type="GO" id="GO:0009331">
    <property type="term" value="C:glycerol-3-phosphate dehydrogenase (FAD) complex"/>
    <property type="evidence" value="ECO:0007669"/>
    <property type="project" value="UniProtKB-UniRule"/>
</dbReference>
<evidence type="ECO:0000256" key="6">
    <source>
        <dbReference type="RuleBase" id="RU361217"/>
    </source>
</evidence>
<name>A0A7C4MPQ0_9BACT</name>
<organism evidence="8">
    <name type="scientific">Desulfatirhabdium butyrativorans</name>
    <dbReference type="NCBI Taxonomy" id="340467"/>
    <lineage>
        <taxon>Bacteria</taxon>
        <taxon>Pseudomonadati</taxon>
        <taxon>Thermodesulfobacteriota</taxon>
        <taxon>Desulfobacteria</taxon>
        <taxon>Desulfobacterales</taxon>
        <taxon>Desulfatirhabdiaceae</taxon>
        <taxon>Desulfatirhabdium</taxon>
    </lineage>
</organism>
<evidence type="ECO:0000259" key="7">
    <source>
        <dbReference type="Pfam" id="PF01266"/>
    </source>
</evidence>
<dbReference type="GO" id="GO:0046168">
    <property type="term" value="P:glycerol-3-phosphate catabolic process"/>
    <property type="evidence" value="ECO:0007669"/>
    <property type="project" value="TreeGrafter"/>
</dbReference>
<evidence type="ECO:0000256" key="4">
    <source>
        <dbReference type="ARBA" id="ARBA00022827"/>
    </source>
</evidence>
<dbReference type="Gene3D" id="1.10.10.1100">
    <property type="entry name" value="BFD-like [2Fe-2S]-binding domain"/>
    <property type="match status" value="1"/>
</dbReference>
<accession>A0A7C4MPQ0</accession>
<dbReference type="InterPro" id="IPR000447">
    <property type="entry name" value="G3P_DH_FAD-dep"/>
</dbReference>
<comment type="caution">
    <text evidence="8">The sequence shown here is derived from an EMBL/GenBank/DDBJ whole genome shotgun (WGS) entry which is preliminary data.</text>
</comment>